<name>A0A2A4JNZ2_HELVI</name>
<dbReference type="GO" id="GO:0005524">
    <property type="term" value="F:ATP binding"/>
    <property type="evidence" value="ECO:0007669"/>
    <property type="project" value="UniProtKB-KW"/>
</dbReference>
<dbReference type="SUPFAM" id="SSF52540">
    <property type="entry name" value="P-loop containing nucleoside triphosphate hydrolases"/>
    <property type="match status" value="4"/>
</dbReference>
<dbReference type="GO" id="GO:0016020">
    <property type="term" value="C:membrane"/>
    <property type="evidence" value="ECO:0007669"/>
    <property type="project" value="UniProtKB-SubCell"/>
</dbReference>
<evidence type="ECO:0000256" key="3">
    <source>
        <dbReference type="ARBA" id="ARBA00022692"/>
    </source>
</evidence>
<dbReference type="InterPro" id="IPR027417">
    <property type="entry name" value="P-loop_NTPase"/>
</dbReference>
<dbReference type="InterPro" id="IPR003593">
    <property type="entry name" value="AAA+_ATPase"/>
</dbReference>
<dbReference type="InterPro" id="IPR003439">
    <property type="entry name" value="ABC_transporter-like_ATP-bd"/>
</dbReference>
<keyword evidence="7" id="KW-1133">Transmembrane helix</keyword>
<evidence type="ECO:0000256" key="8">
    <source>
        <dbReference type="ARBA" id="ARBA00023136"/>
    </source>
</evidence>
<sequence length="392" mass="41739">MLAAALSFAPSFAAARRSGARILAALNRHPTVVTQSTAQDLPDWSATGDVKFSNITFGYPTRSGAVLRGLSLRVRAGETVALVGGSGCGKSTLLQLLLRSYDPDSGDITLDDKHISRDLSLRTLRSQLGLVQQETALFSRSIRDNIAYGAASAAASLDDVIAAAKQANVHSFVAGLPMGYDTVLGGGGCALSGGQKQRVGIARALLRRPRLLLLDEPTSALDAGSEQKQRVGIARALLRRPRLLLLDEPTSALDAGSEQKQRVGIARALLRRPRLLLLDEPTSALDAGSEQKQRVGIARALLRRPRLLLLDEPTSALDAGSEQVVQAALQAAAAERTTIIIAHRLATVRHADLICVIDKGVVAESGSHDELVRRRGLYWTLLQQQAGDAQPT</sequence>
<evidence type="ECO:0000313" key="10">
    <source>
        <dbReference type="EMBL" id="PCG73163.1"/>
    </source>
</evidence>
<dbReference type="EMBL" id="NWSH01000999">
    <property type="protein sequence ID" value="PCG73163.1"/>
    <property type="molecule type" value="Genomic_DNA"/>
</dbReference>
<dbReference type="Gene3D" id="1.20.1560.10">
    <property type="entry name" value="ABC transporter type 1, transmembrane domain"/>
    <property type="match status" value="1"/>
</dbReference>
<gene>
    <name evidence="10" type="ORF">B5V51_15085</name>
</gene>
<evidence type="ECO:0000256" key="4">
    <source>
        <dbReference type="ARBA" id="ARBA00022737"/>
    </source>
</evidence>
<accession>A0A2A4JNZ2</accession>
<evidence type="ECO:0000256" key="1">
    <source>
        <dbReference type="ARBA" id="ARBA00004141"/>
    </source>
</evidence>
<dbReference type="InterPro" id="IPR039421">
    <property type="entry name" value="Type_1_exporter"/>
</dbReference>
<feature type="domain" description="ABC transporter" evidence="9">
    <location>
        <begin position="50"/>
        <end position="384"/>
    </location>
</feature>
<evidence type="ECO:0000259" key="9">
    <source>
        <dbReference type="PROSITE" id="PS50893"/>
    </source>
</evidence>
<reference evidence="10" key="1">
    <citation type="submission" date="2017-09" db="EMBL/GenBank/DDBJ databases">
        <title>Contemporary evolution of a Lepidopteran species, Heliothis virescens, in response to modern agricultural practices.</title>
        <authorList>
            <person name="Fritz M.L."/>
            <person name="Deyonke A.M."/>
            <person name="Papanicolaou A."/>
            <person name="Micinski S."/>
            <person name="Westbrook J."/>
            <person name="Gould F."/>
        </authorList>
    </citation>
    <scope>NUCLEOTIDE SEQUENCE [LARGE SCALE GENOMIC DNA]</scope>
    <source>
        <strain evidence="10">HvINT-</strain>
        <tissue evidence="10">Whole body</tissue>
    </source>
</reference>
<keyword evidence="2" id="KW-0813">Transport</keyword>
<dbReference type="SMART" id="SM00382">
    <property type="entry name" value="AAA"/>
    <property type="match status" value="1"/>
</dbReference>
<keyword evidence="5" id="KW-0547">Nucleotide-binding</keyword>
<dbReference type="PANTHER" id="PTHR43394">
    <property type="entry name" value="ATP-DEPENDENT PERMEASE MDL1, MITOCHONDRIAL"/>
    <property type="match status" value="1"/>
</dbReference>
<organism evidence="10">
    <name type="scientific">Heliothis virescens</name>
    <name type="common">Tobacco budworm moth</name>
    <dbReference type="NCBI Taxonomy" id="7102"/>
    <lineage>
        <taxon>Eukaryota</taxon>
        <taxon>Metazoa</taxon>
        <taxon>Ecdysozoa</taxon>
        <taxon>Arthropoda</taxon>
        <taxon>Hexapoda</taxon>
        <taxon>Insecta</taxon>
        <taxon>Pterygota</taxon>
        <taxon>Neoptera</taxon>
        <taxon>Endopterygota</taxon>
        <taxon>Lepidoptera</taxon>
        <taxon>Glossata</taxon>
        <taxon>Ditrysia</taxon>
        <taxon>Noctuoidea</taxon>
        <taxon>Noctuidae</taxon>
        <taxon>Heliothinae</taxon>
        <taxon>Heliothis</taxon>
    </lineage>
</organism>
<dbReference type="STRING" id="7102.A0A2A4JNZ2"/>
<dbReference type="GO" id="GO:0016887">
    <property type="term" value="F:ATP hydrolysis activity"/>
    <property type="evidence" value="ECO:0007669"/>
    <property type="project" value="InterPro"/>
</dbReference>
<dbReference type="PROSITE" id="PS50893">
    <property type="entry name" value="ABC_TRANSPORTER_2"/>
    <property type="match status" value="1"/>
</dbReference>
<keyword evidence="6" id="KW-0067">ATP-binding</keyword>
<evidence type="ECO:0000256" key="5">
    <source>
        <dbReference type="ARBA" id="ARBA00022741"/>
    </source>
</evidence>
<keyword evidence="8" id="KW-0472">Membrane</keyword>
<dbReference type="GO" id="GO:0005737">
    <property type="term" value="C:cytoplasm"/>
    <property type="evidence" value="ECO:0007669"/>
    <property type="project" value="UniProtKB-ARBA"/>
</dbReference>
<proteinExistence type="predicted"/>
<comment type="subcellular location">
    <subcellularLocation>
        <location evidence="1">Membrane</location>
        <topology evidence="1">Multi-pass membrane protein</topology>
    </subcellularLocation>
</comment>
<keyword evidence="4" id="KW-0677">Repeat</keyword>
<dbReference type="AlphaFoldDB" id="A0A2A4JNZ2"/>
<dbReference type="InterPro" id="IPR036640">
    <property type="entry name" value="ABC1_TM_sf"/>
</dbReference>
<dbReference type="FunFam" id="3.40.50.300:FF:000604">
    <property type="entry name" value="ABC transporter B family member 28"/>
    <property type="match status" value="1"/>
</dbReference>
<dbReference type="PANTHER" id="PTHR43394:SF11">
    <property type="entry name" value="ATP-BINDING CASSETTE TRANSPORTER"/>
    <property type="match status" value="1"/>
</dbReference>
<evidence type="ECO:0000256" key="2">
    <source>
        <dbReference type="ARBA" id="ARBA00022448"/>
    </source>
</evidence>
<dbReference type="Pfam" id="PF00005">
    <property type="entry name" value="ABC_tran"/>
    <property type="match status" value="4"/>
</dbReference>
<dbReference type="PROSITE" id="PS00211">
    <property type="entry name" value="ABC_TRANSPORTER_1"/>
    <property type="match status" value="1"/>
</dbReference>
<evidence type="ECO:0000256" key="7">
    <source>
        <dbReference type="ARBA" id="ARBA00022989"/>
    </source>
</evidence>
<dbReference type="InterPro" id="IPR017871">
    <property type="entry name" value="ABC_transporter-like_CS"/>
</dbReference>
<dbReference type="GO" id="GO:0015421">
    <property type="term" value="F:ABC-type oligopeptide transporter activity"/>
    <property type="evidence" value="ECO:0007669"/>
    <property type="project" value="TreeGrafter"/>
</dbReference>
<protein>
    <recommendedName>
        <fullName evidence="9">ABC transporter domain-containing protein</fullName>
    </recommendedName>
</protein>
<evidence type="ECO:0000256" key="6">
    <source>
        <dbReference type="ARBA" id="ARBA00022840"/>
    </source>
</evidence>
<comment type="caution">
    <text evidence="10">The sequence shown here is derived from an EMBL/GenBank/DDBJ whole genome shotgun (WGS) entry which is preliminary data.</text>
</comment>
<keyword evidence="3" id="KW-0812">Transmembrane</keyword>
<dbReference type="Gene3D" id="3.40.50.300">
    <property type="entry name" value="P-loop containing nucleotide triphosphate hydrolases"/>
    <property type="match status" value="4"/>
</dbReference>